<dbReference type="Proteomes" id="UP001233271">
    <property type="component" value="Chromosome 4"/>
</dbReference>
<proteinExistence type="inferred from homology"/>
<dbReference type="InterPro" id="IPR029044">
    <property type="entry name" value="Nucleotide-diphossugar_trans"/>
</dbReference>
<dbReference type="PANTHER" id="PTHR31306">
    <property type="entry name" value="ALPHA-1,6-MANNOSYLTRANSFERASE MNN11-RELATED"/>
    <property type="match status" value="1"/>
</dbReference>
<evidence type="ECO:0000313" key="5">
    <source>
        <dbReference type="EMBL" id="BEI92211.1"/>
    </source>
</evidence>
<gene>
    <name evidence="5" type="ORF">CcaverHIS019_0410310</name>
</gene>
<dbReference type="KEGG" id="ccac:CcaHIS019_0410310"/>
<accession>A0AA48L580</accession>
<dbReference type="RefSeq" id="XP_060457476.1">
    <property type="nucleotide sequence ID" value="XM_060600931.1"/>
</dbReference>
<keyword evidence="2" id="KW-0328">Glycosyltransferase</keyword>
<protein>
    <recommendedName>
        <fullName evidence="7">Nucleotide-diphospho-sugar transferase</fullName>
    </recommendedName>
</protein>
<sequence>MRFRSRHLVGLLIGAGVILTIFLTSPFYAEWHGFKAISASRRLLANRAPAAKHPVIIVQHIPKGSLAVASRASHALYAKAWGYRYSGDSHSYVEDGPRGCLNKEHVLRRVLARELSAKQPAEWIVYSDADSIVSDPAVPLHVLLPPPSLNAHFAFGVDPNGINAGVFAIRVSPLALEFVETVLDWSDTNTSPLISDQHWIGLTLRRNETFANAFIEMHRSWMNAYVIDDVGAGTSSPYGDKKESWAPQWQVHLVNHFKRKYSWRPFVERALAVYERGVAAAGGKVGNEGGKVSQAGEGRSQRESRPVGLDMLPQAGWAQETADRWWAGRQTGIVGIHFLDEELMKVVDRHGQSLHSLHTPNHFAYPQSNRTDIAHD</sequence>
<keyword evidence="3" id="KW-0808">Transferase</keyword>
<evidence type="ECO:0008006" key="7">
    <source>
        <dbReference type="Google" id="ProtNLM"/>
    </source>
</evidence>
<comment type="similarity">
    <text evidence="1">Belongs to the glycosyltransferase 34 family.</text>
</comment>
<dbReference type="EMBL" id="AP028215">
    <property type="protein sequence ID" value="BEI92211.1"/>
    <property type="molecule type" value="Genomic_DNA"/>
</dbReference>
<reference evidence="5" key="1">
    <citation type="journal article" date="2023" name="BMC Genomics">
        <title>Chromosome-level genome assemblies of Cutaneotrichosporon spp. (Trichosporonales, Basidiomycota) reveal imbalanced evolution between nucleotide sequences and chromosome synteny.</title>
        <authorList>
            <person name="Kobayashi Y."/>
            <person name="Kayamori A."/>
            <person name="Aoki K."/>
            <person name="Shiwa Y."/>
            <person name="Matsutani M."/>
            <person name="Fujita N."/>
            <person name="Sugita T."/>
            <person name="Iwasaki W."/>
            <person name="Tanaka N."/>
            <person name="Takashima M."/>
        </authorList>
    </citation>
    <scope>NUCLEOTIDE SEQUENCE</scope>
    <source>
        <strain evidence="5">HIS019</strain>
    </source>
</reference>
<dbReference type="GO" id="GO:0016757">
    <property type="term" value="F:glycosyltransferase activity"/>
    <property type="evidence" value="ECO:0007669"/>
    <property type="project" value="UniProtKB-KW"/>
</dbReference>
<evidence type="ECO:0000256" key="4">
    <source>
        <dbReference type="SAM" id="MobiDB-lite"/>
    </source>
</evidence>
<feature type="region of interest" description="Disordered" evidence="4">
    <location>
        <begin position="284"/>
        <end position="306"/>
    </location>
</feature>
<dbReference type="InterPro" id="IPR008630">
    <property type="entry name" value="Glyco_trans_34"/>
</dbReference>
<dbReference type="AlphaFoldDB" id="A0AA48L580"/>
<evidence type="ECO:0000256" key="1">
    <source>
        <dbReference type="ARBA" id="ARBA00005664"/>
    </source>
</evidence>
<organism evidence="5 6">
    <name type="scientific">Cutaneotrichosporon cavernicola</name>
    <dbReference type="NCBI Taxonomy" id="279322"/>
    <lineage>
        <taxon>Eukaryota</taxon>
        <taxon>Fungi</taxon>
        <taxon>Dikarya</taxon>
        <taxon>Basidiomycota</taxon>
        <taxon>Agaricomycotina</taxon>
        <taxon>Tremellomycetes</taxon>
        <taxon>Trichosporonales</taxon>
        <taxon>Trichosporonaceae</taxon>
        <taxon>Cutaneotrichosporon</taxon>
    </lineage>
</organism>
<evidence type="ECO:0000313" key="6">
    <source>
        <dbReference type="Proteomes" id="UP001233271"/>
    </source>
</evidence>
<dbReference type="GO" id="GO:0006487">
    <property type="term" value="P:protein N-linked glycosylation"/>
    <property type="evidence" value="ECO:0007669"/>
    <property type="project" value="TreeGrafter"/>
</dbReference>
<dbReference type="GO" id="GO:0000139">
    <property type="term" value="C:Golgi membrane"/>
    <property type="evidence" value="ECO:0007669"/>
    <property type="project" value="TreeGrafter"/>
</dbReference>
<name>A0AA48L580_9TREE</name>
<keyword evidence="6" id="KW-1185">Reference proteome</keyword>
<evidence type="ECO:0000256" key="3">
    <source>
        <dbReference type="ARBA" id="ARBA00022679"/>
    </source>
</evidence>
<dbReference type="Gene3D" id="3.90.550.10">
    <property type="entry name" value="Spore Coat Polysaccharide Biosynthesis Protein SpsA, Chain A"/>
    <property type="match status" value="1"/>
</dbReference>
<dbReference type="PANTHER" id="PTHR31306:SF8">
    <property type="entry name" value="GLYCOSYLTRANSFERASE FAMILY 34 PROTEIN"/>
    <property type="match status" value="1"/>
</dbReference>
<evidence type="ECO:0000256" key="2">
    <source>
        <dbReference type="ARBA" id="ARBA00022676"/>
    </source>
</evidence>
<dbReference type="GeneID" id="85496081"/>